<dbReference type="InterPro" id="IPR051266">
    <property type="entry name" value="CLCR"/>
</dbReference>
<dbReference type="PANTHER" id="PTHR10579:SF43">
    <property type="entry name" value="ZINC FINGER (C3HC4-TYPE RING FINGER) FAMILY PROTEIN"/>
    <property type="match status" value="1"/>
</dbReference>
<dbReference type="PANTHER" id="PTHR10579">
    <property type="entry name" value="CALCIUM-ACTIVATED CHLORIDE CHANNEL REGULATOR"/>
    <property type="match status" value="1"/>
</dbReference>
<organism evidence="3 4">
    <name type="scientific">Halogeometricum rufum</name>
    <dbReference type="NCBI Taxonomy" id="553469"/>
    <lineage>
        <taxon>Archaea</taxon>
        <taxon>Methanobacteriati</taxon>
        <taxon>Methanobacteriota</taxon>
        <taxon>Stenosarchaea group</taxon>
        <taxon>Halobacteria</taxon>
        <taxon>Halobacteriales</taxon>
        <taxon>Haloferacaceae</taxon>
        <taxon>Halogeometricum</taxon>
    </lineage>
</organism>
<dbReference type="AlphaFoldDB" id="A0A1I6IR87"/>
<dbReference type="EMBL" id="FOYT01000004">
    <property type="protein sequence ID" value="SFR68760.1"/>
    <property type="molecule type" value="Genomic_DNA"/>
</dbReference>
<proteinExistence type="predicted"/>
<dbReference type="InterPro" id="IPR036465">
    <property type="entry name" value="vWFA_dom_sf"/>
</dbReference>
<evidence type="ECO:0000256" key="1">
    <source>
        <dbReference type="SAM" id="MobiDB-lite"/>
    </source>
</evidence>
<feature type="domain" description="VWFA" evidence="2">
    <location>
        <begin position="279"/>
        <end position="485"/>
    </location>
</feature>
<evidence type="ECO:0000313" key="3">
    <source>
        <dbReference type="EMBL" id="SFR68760.1"/>
    </source>
</evidence>
<dbReference type="InterPro" id="IPR002035">
    <property type="entry name" value="VWF_A"/>
</dbReference>
<dbReference type="Gene3D" id="3.40.50.410">
    <property type="entry name" value="von Willebrand factor, type A domain"/>
    <property type="match status" value="1"/>
</dbReference>
<accession>A0A1I6IR87</accession>
<dbReference type="RefSeq" id="WP_177232683.1">
    <property type="nucleotide sequence ID" value="NZ_FOYT01000004.1"/>
</dbReference>
<name>A0A1I6IR87_9EURY</name>
<dbReference type="PROSITE" id="PS50096">
    <property type="entry name" value="IQ"/>
    <property type="match status" value="1"/>
</dbReference>
<sequence length="688" mass="74582">MNTDTNDERRTDVTGTFVTHRSTEQGDETVWHLTIDTGSEHRSVFLAPARSDVRFDLLTGREYAFSGVRVCTPAAAETVDDADCPSCGGDLREWTAVDDYPAVRAALPEFDVEDEFYVVDTATTFDAPDDERSYPVDDWRSWRTTTPPGVVCLDCDREFDSREFRLPTGEAHPTDTVEDHSVAAPESIGLATGGANDASNFRENVANGYTPRPDSLAPEGLFHDYRFPTRGDTDAAGMFVPTSSQSVSTNPVTGDEERYVAVGLDSSLPVSEFERPPLDLVAVLDVSGSMQSGFDEYYYDETGTRREVPAEERSAETKLEAAAESLCALTGHLAPNDRFGVVLYNGDAHVAKPLGRVDETDLAAIRGHIRDVQAGGGTDMSAGFDAARDLLADAPADEDRERRIVFTTDAMPNTGLTGSAALTDLVADAADGGVHTTFVGMGIDANAELTSDLSAVRGANHYFVHSSAEFERRLGEEFDYFVSPLAFDLSVDVDADDHAVAGVYGSPNADPEAGRAIHVETLFPSPTADGESRGGVVLVRLDPVAPVADDAEVRLHASWTERDGTEDETTVTAPLRGAGHDDDGVRKAVALARYARTLRAWADRVRGHDADEPVDDWRSREGQRASRRSRHERGSVPLRVSADDAATFEVLASYLREERDAVDDPSLSRELDVLEVLQAAVRGAEARR</sequence>
<evidence type="ECO:0000259" key="2">
    <source>
        <dbReference type="PROSITE" id="PS50234"/>
    </source>
</evidence>
<feature type="compositionally biased region" description="Basic and acidic residues" evidence="1">
    <location>
        <begin position="609"/>
        <end position="624"/>
    </location>
</feature>
<feature type="region of interest" description="Disordered" evidence="1">
    <location>
        <begin position="609"/>
        <end position="636"/>
    </location>
</feature>
<keyword evidence="4" id="KW-1185">Reference proteome</keyword>
<dbReference type="Pfam" id="PF13519">
    <property type="entry name" value="VWA_2"/>
    <property type="match status" value="1"/>
</dbReference>
<dbReference type="OrthoDB" id="156864at2157"/>
<gene>
    <name evidence="3" type="ORF">SAMN04487947_3496</name>
</gene>
<dbReference type="SUPFAM" id="SSF53300">
    <property type="entry name" value="vWA-like"/>
    <property type="match status" value="1"/>
</dbReference>
<dbReference type="PROSITE" id="PS50234">
    <property type="entry name" value="VWFA"/>
    <property type="match status" value="1"/>
</dbReference>
<evidence type="ECO:0000313" key="4">
    <source>
        <dbReference type="Proteomes" id="UP000198531"/>
    </source>
</evidence>
<dbReference type="SMART" id="SM00327">
    <property type="entry name" value="VWA"/>
    <property type="match status" value="1"/>
</dbReference>
<dbReference type="STRING" id="553469.SAMN04487947_3496"/>
<protein>
    <submittedName>
        <fullName evidence="3">Ca-activated chloride channel family protein</fullName>
    </submittedName>
</protein>
<reference evidence="4" key="1">
    <citation type="submission" date="2016-10" db="EMBL/GenBank/DDBJ databases">
        <authorList>
            <person name="Varghese N."/>
            <person name="Submissions S."/>
        </authorList>
    </citation>
    <scope>NUCLEOTIDE SEQUENCE [LARGE SCALE GENOMIC DNA]</scope>
    <source>
        <strain evidence="4">CGMCC 1.7736</strain>
    </source>
</reference>
<dbReference type="Proteomes" id="UP000198531">
    <property type="component" value="Unassembled WGS sequence"/>
</dbReference>